<organism evidence="12 13">
    <name type="scientific">Bifidobacterium primatium</name>
    <dbReference type="NCBI Taxonomy" id="2045438"/>
    <lineage>
        <taxon>Bacteria</taxon>
        <taxon>Bacillati</taxon>
        <taxon>Actinomycetota</taxon>
        <taxon>Actinomycetes</taxon>
        <taxon>Bifidobacteriales</taxon>
        <taxon>Bifidobacteriaceae</taxon>
        <taxon>Bifidobacterium</taxon>
    </lineage>
</organism>
<dbReference type="SUPFAM" id="SSF55021">
    <property type="entry name" value="ACT-like"/>
    <property type="match status" value="2"/>
</dbReference>
<keyword evidence="8" id="KW-0067">ATP-binding</keyword>
<dbReference type="GO" id="GO:0004072">
    <property type="term" value="F:aspartate kinase activity"/>
    <property type="evidence" value="ECO:0007669"/>
    <property type="project" value="UniProtKB-EC"/>
</dbReference>
<evidence type="ECO:0000256" key="3">
    <source>
        <dbReference type="ARBA" id="ARBA00010122"/>
    </source>
</evidence>
<evidence type="ECO:0000256" key="5">
    <source>
        <dbReference type="ARBA" id="ARBA00022679"/>
    </source>
</evidence>
<protein>
    <recommendedName>
        <fullName evidence="4">aspartate kinase</fullName>
        <ecNumber evidence="4">2.7.2.4</ecNumber>
    </recommendedName>
</protein>
<sequence>MTNDNQSMGDLFPDLGPEDPVVSGIAHDKSEVQVTLRRIPDVPGVSASVFTSLAEAGVNVDMIVQAAASTGTADISFTASEAQLRQIEQVLADKREELKYESVDINKEVGKVALVGVGMKTHSGIAATFFRALSEKNINVLMISTSEIRISAMVPLEDLEDAVRAIHTKFNLDSDQVEAVVYGGTGR</sequence>
<evidence type="ECO:0000256" key="7">
    <source>
        <dbReference type="ARBA" id="ARBA00022777"/>
    </source>
</evidence>
<keyword evidence="13" id="KW-1185">Reference proteome</keyword>
<evidence type="ECO:0000256" key="6">
    <source>
        <dbReference type="ARBA" id="ARBA00022741"/>
    </source>
</evidence>
<comment type="catalytic activity">
    <reaction evidence="10">
        <text>L-aspartate + ATP = 4-phospho-L-aspartate + ADP</text>
        <dbReference type="Rhea" id="RHEA:23776"/>
        <dbReference type="ChEBI" id="CHEBI:29991"/>
        <dbReference type="ChEBI" id="CHEBI:30616"/>
        <dbReference type="ChEBI" id="CHEBI:57535"/>
        <dbReference type="ChEBI" id="CHEBI:456216"/>
        <dbReference type="EC" id="2.7.2.4"/>
    </reaction>
</comment>
<dbReference type="RefSeq" id="WP_100511629.1">
    <property type="nucleotide sequence ID" value="NZ_PEBI01000005.1"/>
</dbReference>
<dbReference type="PROSITE" id="PS51671">
    <property type="entry name" value="ACT"/>
    <property type="match status" value="1"/>
</dbReference>
<dbReference type="GO" id="GO:0009090">
    <property type="term" value="P:homoserine biosynthetic process"/>
    <property type="evidence" value="ECO:0007669"/>
    <property type="project" value="TreeGrafter"/>
</dbReference>
<comment type="similarity">
    <text evidence="3">Belongs to the aspartokinase family.</text>
</comment>
<comment type="pathway">
    <text evidence="1">Amino-acid biosynthesis; L-methionine biosynthesis via de novo pathway; L-homoserine from L-aspartate: step 1/3.</text>
</comment>
<dbReference type="UniPathway" id="UPA00051">
    <property type="reaction ID" value="UER00462"/>
</dbReference>
<dbReference type="GO" id="GO:0005524">
    <property type="term" value="F:ATP binding"/>
    <property type="evidence" value="ECO:0007669"/>
    <property type="project" value="UniProtKB-KW"/>
</dbReference>
<evidence type="ECO:0000259" key="11">
    <source>
        <dbReference type="PROSITE" id="PS51671"/>
    </source>
</evidence>
<dbReference type="Pfam" id="PF22468">
    <property type="entry name" value="ACT_9"/>
    <property type="match status" value="2"/>
</dbReference>
<proteinExistence type="inferred from homology"/>
<dbReference type="Gene3D" id="3.30.2130.10">
    <property type="entry name" value="VC0802-like"/>
    <property type="match status" value="1"/>
</dbReference>
<dbReference type="EMBL" id="PEBI01000005">
    <property type="protein sequence ID" value="PJM72399.1"/>
    <property type="molecule type" value="Genomic_DNA"/>
</dbReference>
<dbReference type="CDD" id="cd04923">
    <property type="entry name" value="ACT_AK-LysC-DapG-like_2"/>
    <property type="match status" value="1"/>
</dbReference>
<evidence type="ECO:0000313" key="13">
    <source>
        <dbReference type="Proteomes" id="UP000229095"/>
    </source>
</evidence>
<evidence type="ECO:0000256" key="9">
    <source>
        <dbReference type="ARBA" id="ARBA00023154"/>
    </source>
</evidence>
<keyword evidence="5" id="KW-0808">Transferase</keyword>
<keyword evidence="9" id="KW-0457">Lysine biosynthesis</keyword>
<comment type="pathway">
    <text evidence="2">Amino-acid biosynthesis; L-threonine biosynthesis; L-threonine from L-aspartate: step 1/5.</text>
</comment>
<dbReference type="AlphaFoldDB" id="A0A2M9H6F4"/>
<dbReference type="Proteomes" id="UP000229095">
    <property type="component" value="Unassembled WGS sequence"/>
</dbReference>
<evidence type="ECO:0000256" key="10">
    <source>
        <dbReference type="ARBA" id="ARBA00047872"/>
    </source>
</evidence>
<keyword evidence="9" id="KW-0028">Amino-acid biosynthesis</keyword>
<evidence type="ECO:0000256" key="1">
    <source>
        <dbReference type="ARBA" id="ARBA00004986"/>
    </source>
</evidence>
<dbReference type="OrthoDB" id="9799110at2"/>
<dbReference type="GO" id="GO:0009089">
    <property type="term" value="P:lysine biosynthetic process via diaminopimelate"/>
    <property type="evidence" value="ECO:0007669"/>
    <property type="project" value="TreeGrafter"/>
</dbReference>
<dbReference type="UniPathway" id="UPA00050">
    <property type="reaction ID" value="UER00461"/>
</dbReference>
<dbReference type="InterPro" id="IPR045865">
    <property type="entry name" value="ACT-like_dom_sf"/>
</dbReference>
<dbReference type="PANTHER" id="PTHR21499">
    <property type="entry name" value="ASPARTATE KINASE"/>
    <property type="match status" value="1"/>
</dbReference>
<dbReference type="GO" id="GO:0005829">
    <property type="term" value="C:cytosol"/>
    <property type="evidence" value="ECO:0007669"/>
    <property type="project" value="TreeGrafter"/>
</dbReference>
<evidence type="ECO:0000256" key="8">
    <source>
        <dbReference type="ARBA" id="ARBA00022840"/>
    </source>
</evidence>
<gene>
    <name evidence="12" type="ORF">CS006_09685</name>
</gene>
<dbReference type="EC" id="2.7.2.4" evidence="4"/>
<evidence type="ECO:0000256" key="2">
    <source>
        <dbReference type="ARBA" id="ARBA00005139"/>
    </source>
</evidence>
<feature type="domain" description="ACT" evidence="11">
    <location>
        <begin position="34"/>
        <end position="117"/>
    </location>
</feature>
<evidence type="ECO:0000256" key="4">
    <source>
        <dbReference type="ARBA" id="ARBA00013059"/>
    </source>
</evidence>
<dbReference type="PANTHER" id="PTHR21499:SF3">
    <property type="entry name" value="ASPARTOKINASE"/>
    <property type="match status" value="1"/>
</dbReference>
<dbReference type="InterPro" id="IPR002912">
    <property type="entry name" value="ACT_dom"/>
</dbReference>
<dbReference type="GO" id="GO:0009088">
    <property type="term" value="P:threonine biosynthetic process"/>
    <property type="evidence" value="ECO:0007669"/>
    <property type="project" value="UniProtKB-UniPathway"/>
</dbReference>
<evidence type="ECO:0000313" key="12">
    <source>
        <dbReference type="EMBL" id="PJM72399.1"/>
    </source>
</evidence>
<accession>A0A2M9H6F4</accession>
<dbReference type="FunFam" id="3.30.2130.10:FF:000002">
    <property type="entry name" value="Aspartokinase"/>
    <property type="match status" value="1"/>
</dbReference>
<dbReference type="CDD" id="cd04913">
    <property type="entry name" value="ACT_AKii-LysC-BS-like_1"/>
    <property type="match status" value="1"/>
</dbReference>
<keyword evidence="6" id="KW-0547">Nucleotide-binding</keyword>
<reference evidence="12 13" key="1">
    <citation type="submission" date="2017-10" db="EMBL/GenBank/DDBJ databases">
        <title>Draft genome sequences of strains TRE 1, TRE 9, TRE H and TRI 7, isolated from tamarins, belonging to four potential novel Bifidobacterium species.</title>
        <authorList>
            <person name="Mattarelli P."/>
            <person name="Modesto M."/>
            <person name="Puglisi E."/>
            <person name="Morelli L."/>
            <person name="Spezio C."/>
            <person name="Bonetti A."/>
            <person name="Sandri C."/>
        </authorList>
    </citation>
    <scope>NUCLEOTIDE SEQUENCE [LARGE SCALE GENOMIC DNA]</scope>
    <source>
        <strain evidence="13">TRE1</strain>
    </source>
</reference>
<comment type="caution">
    <text evidence="12">The sequence shown here is derived from an EMBL/GenBank/DDBJ whole genome shotgun (WGS) entry which is preliminary data.</text>
</comment>
<dbReference type="InterPro" id="IPR054352">
    <property type="entry name" value="ACT_Aspartokinase"/>
</dbReference>
<keyword evidence="7 12" id="KW-0418">Kinase</keyword>
<name>A0A2M9H6F4_9BIFI</name>